<dbReference type="WormBase" id="SRAE_2000062900">
    <property type="protein sequence ID" value="SRP00828"/>
    <property type="gene ID" value="WBGene00260825"/>
</dbReference>
<reference evidence="2 3" key="1">
    <citation type="submission" date="2014-09" db="EMBL/GenBank/DDBJ databases">
        <authorList>
            <person name="Martin A.A."/>
        </authorList>
    </citation>
    <scope>NUCLEOTIDE SEQUENCE</scope>
    <source>
        <strain evidence="3">ED321</strain>
        <strain evidence="2">ED321 Heterogonic</strain>
    </source>
</reference>
<dbReference type="SUPFAM" id="SSF54695">
    <property type="entry name" value="POZ domain"/>
    <property type="match status" value="1"/>
</dbReference>
<dbReference type="Gene3D" id="3.30.710.10">
    <property type="entry name" value="Potassium Channel Kv1.1, Chain A"/>
    <property type="match status" value="1"/>
</dbReference>
<gene>
    <name evidence="2 4 5" type="ORF">SRAE_2000062900</name>
</gene>
<dbReference type="AlphaFoldDB" id="A0A090LEK0"/>
<sequence>MGTSISKFLLSLKRQNDCCYSRRDMYFLKILNEIEKKGDILLTDEIITHIEFVPSNWMDDEIFFFGKEAYKEYLEDYQLTDDTAFSDNILINKNTSNYVRLLFPDGNQIVKKSLLIKCSDFCSSKYNFSGDNFNEIIITTISVETFRLFLKFIYGFGLTLTLDNCIDLYKLCDYLQVETILSLRIFGYVKRNFVQLSKTKKFYQNFGIINTDKYINDRLLGCYFKNLNDFNDVQRLVYLYYYTNYPNKITFEKEVLEKRYEKSFRCTPLKHEIYSFILEPYKKLTKDDHLYKFNSVLFTAGAVSWEDEHWTIVREKELYYVACHYYLLDGTLQMNKIPIKIRKNSKLKVIGYEDSIIVLTNSFDILGNVDNTIYCRIFHSTPRKYKPSMESSKLFYRFQENFNNYTDVKLNYSIGDFNDFAIFAYKDYVYFLKEFMDYTVNYPFFRFHLKTGNKQDLTPPTNIRSSISQCIHEEKIYFLVTEPELFNSPWEDDENRVDQTTSKIGYCFDFKAMEWYKYVQPKFALKQRNGFLKSQNGFLECYIIHKNYYKNCISVIQLHSNSDYPSQWTRVSTTHKSENLDIKHKKEHFLMWKESWDTK</sequence>
<evidence type="ECO:0000313" key="2">
    <source>
        <dbReference type="EMBL" id="CEF65955.1"/>
    </source>
</evidence>
<dbReference type="Pfam" id="PF00651">
    <property type="entry name" value="BTB"/>
    <property type="match status" value="1"/>
</dbReference>
<dbReference type="GeneID" id="36378319"/>
<protein>
    <submittedName>
        <fullName evidence="2 4">BTB/POZ fold domain and BTB/POZ domain-containing protein</fullName>
    </submittedName>
</protein>
<evidence type="ECO:0000313" key="4">
    <source>
        <dbReference type="WBParaSite" id="SRAE_2000062900.1"/>
    </source>
</evidence>
<dbReference type="Proteomes" id="UP000035682">
    <property type="component" value="Unplaced"/>
</dbReference>
<dbReference type="CTD" id="36378319"/>
<name>A0A090LEK0_STRRB</name>
<evidence type="ECO:0000313" key="3">
    <source>
        <dbReference type="Proteomes" id="UP000035682"/>
    </source>
</evidence>
<organism evidence="2">
    <name type="scientific">Strongyloides ratti</name>
    <name type="common">Parasitic roundworm</name>
    <dbReference type="NCBI Taxonomy" id="34506"/>
    <lineage>
        <taxon>Eukaryota</taxon>
        <taxon>Metazoa</taxon>
        <taxon>Ecdysozoa</taxon>
        <taxon>Nematoda</taxon>
        <taxon>Chromadorea</taxon>
        <taxon>Rhabditida</taxon>
        <taxon>Tylenchina</taxon>
        <taxon>Panagrolaimomorpha</taxon>
        <taxon>Strongyloidoidea</taxon>
        <taxon>Strongyloididae</taxon>
        <taxon>Strongyloides</taxon>
    </lineage>
</organism>
<feature type="domain" description="BTB" evidence="1">
    <location>
        <begin position="110"/>
        <end position="180"/>
    </location>
</feature>
<dbReference type="InterPro" id="IPR000210">
    <property type="entry name" value="BTB/POZ_dom"/>
</dbReference>
<evidence type="ECO:0000259" key="1">
    <source>
        <dbReference type="Pfam" id="PF00651"/>
    </source>
</evidence>
<dbReference type="EMBL" id="LN609529">
    <property type="protein sequence ID" value="CEF65955.1"/>
    <property type="molecule type" value="Genomic_DNA"/>
</dbReference>
<keyword evidence="3" id="KW-1185">Reference proteome</keyword>
<proteinExistence type="predicted"/>
<dbReference type="InterPro" id="IPR011333">
    <property type="entry name" value="SKP1/BTB/POZ_sf"/>
</dbReference>
<dbReference type="CDD" id="cd18186">
    <property type="entry name" value="BTB_POZ_ZBTB_KLHL-like"/>
    <property type="match status" value="1"/>
</dbReference>
<reference evidence="4" key="2">
    <citation type="submission" date="2020-12" db="UniProtKB">
        <authorList>
            <consortium name="WormBaseParasite"/>
        </authorList>
    </citation>
    <scope>IDENTIFICATION</scope>
</reference>
<dbReference type="RefSeq" id="XP_024505155.1">
    <property type="nucleotide sequence ID" value="XM_024651482.1"/>
</dbReference>
<dbReference type="WBParaSite" id="SRAE_2000062900.1">
    <property type="protein sequence ID" value="SRAE_2000062900.1"/>
    <property type="gene ID" value="WBGene00260825"/>
</dbReference>
<evidence type="ECO:0000313" key="5">
    <source>
        <dbReference type="WormBase" id="SRAE_2000062900"/>
    </source>
</evidence>
<accession>A0A090LEK0</accession>